<dbReference type="GO" id="GO:1990112">
    <property type="term" value="C:RQC complex"/>
    <property type="evidence" value="ECO:0007669"/>
    <property type="project" value="TreeGrafter"/>
</dbReference>
<feature type="compositionally biased region" description="Basic and acidic residues" evidence="1">
    <location>
        <begin position="812"/>
        <end position="828"/>
    </location>
</feature>
<dbReference type="GO" id="GO:0000049">
    <property type="term" value="F:tRNA binding"/>
    <property type="evidence" value="ECO:0007669"/>
    <property type="project" value="TreeGrafter"/>
</dbReference>
<dbReference type="InterPro" id="IPR051608">
    <property type="entry name" value="RQC_Subunit_NEMF"/>
</dbReference>
<dbReference type="VEuPathDB" id="GiardiaDB:QR46_4196"/>
<protein>
    <submittedName>
        <fullName evidence="3">Serologically defined colon cancer antigen 1</fullName>
    </submittedName>
</protein>
<dbReference type="InterPro" id="IPR008532">
    <property type="entry name" value="NFACT_RNA-bd"/>
</dbReference>
<dbReference type="Pfam" id="PF05833">
    <property type="entry name" value="NFACT_N"/>
    <property type="match status" value="1"/>
</dbReference>
<feature type="compositionally biased region" description="Acidic residues" evidence="1">
    <location>
        <begin position="492"/>
        <end position="502"/>
    </location>
</feature>
<proteinExistence type="predicted"/>
<organism evidence="3 4">
    <name type="scientific">Giardia duodenalis assemblage B</name>
    <dbReference type="NCBI Taxonomy" id="1394984"/>
    <lineage>
        <taxon>Eukaryota</taxon>
        <taxon>Metamonada</taxon>
        <taxon>Diplomonadida</taxon>
        <taxon>Hexamitidae</taxon>
        <taxon>Giardiinae</taxon>
        <taxon>Giardia</taxon>
    </lineage>
</organism>
<dbReference type="EMBL" id="JXTI01000153">
    <property type="protein sequence ID" value="KWX11824.1"/>
    <property type="molecule type" value="Genomic_DNA"/>
</dbReference>
<dbReference type="AlphaFoldDB" id="A0A132NP51"/>
<dbReference type="GO" id="GO:0043023">
    <property type="term" value="F:ribosomal large subunit binding"/>
    <property type="evidence" value="ECO:0007669"/>
    <property type="project" value="TreeGrafter"/>
</dbReference>
<reference evidence="3 4" key="1">
    <citation type="journal article" date="2015" name="Mol. Biochem. Parasitol.">
        <title>Identification of polymorphic genes for use in assemblage B genotyping assays through comparative genomics of multiple assemblage B Giardia duodenalis isolates.</title>
        <authorList>
            <person name="Wielinga C."/>
            <person name="Thompson R.C."/>
            <person name="Monis P."/>
            <person name="Ryan U."/>
        </authorList>
    </citation>
    <scope>NUCLEOTIDE SEQUENCE [LARGE SCALE GENOMIC DNA]</scope>
    <source>
        <strain evidence="3 4">BAH15c1</strain>
    </source>
</reference>
<comment type="caution">
    <text evidence="3">The sequence shown here is derived from an EMBL/GenBank/DDBJ whole genome shotgun (WGS) entry which is preliminary data.</text>
</comment>
<dbReference type="Pfam" id="PF05670">
    <property type="entry name" value="NFACT-R_1"/>
    <property type="match status" value="1"/>
</dbReference>
<dbReference type="PANTHER" id="PTHR15239">
    <property type="entry name" value="NUCLEAR EXPORT MEDIATOR FACTOR NEMF"/>
    <property type="match status" value="1"/>
</dbReference>
<dbReference type="PANTHER" id="PTHR15239:SF6">
    <property type="entry name" value="RIBOSOME QUALITY CONTROL COMPLEX SUBUNIT NEMF"/>
    <property type="match status" value="1"/>
</dbReference>
<dbReference type="Gene3D" id="2.30.310.10">
    <property type="entry name" value="ibrinogen binding protein from staphylococcus aureus domain"/>
    <property type="match status" value="1"/>
</dbReference>
<evidence type="ECO:0000256" key="1">
    <source>
        <dbReference type="SAM" id="MobiDB-lite"/>
    </source>
</evidence>
<dbReference type="GO" id="GO:0072344">
    <property type="term" value="P:rescue of stalled ribosome"/>
    <property type="evidence" value="ECO:0007669"/>
    <property type="project" value="TreeGrafter"/>
</dbReference>
<evidence type="ECO:0000313" key="4">
    <source>
        <dbReference type="Proteomes" id="UP000070089"/>
    </source>
</evidence>
<dbReference type="Proteomes" id="UP000070089">
    <property type="component" value="Unassembled WGS sequence"/>
</dbReference>
<gene>
    <name evidence="3" type="ORF">QR46_4196</name>
</gene>
<feature type="region of interest" description="Disordered" evidence="1">
    <location>
        <begin position="812"/>
        <end position="832"/>
    </location>
</feature>
<dbReference type="GO" id="GO:1990116">
    <property type="term" value="P:ribosome-associated ubiquitin-dependent protein catabolic process"/>
    <property type="evidence" value="ECO:0007669"/>
    <property type="project" value="TreeGrafter"/>
</dbReference>
<accession>A0A132NP51</accession>
<evidence type="ECO:0000259" key="2">
    <source>
        <dbReference type="Pfam" id="PF05670"/>
    </source>
</evidence>
<sequence>MSVSRKLTPSSFDVAVLAKELSAILVNTRLNSIINLSKTTYLLRFHASTTAIDQCQTKDQMLIDTYSKPSVIIEPGFYMHTTRFDWSKAIPPTAFSNRLRTEICNLICTGVSQFYFDRVIIMEFSRYNSEFKRYLIVELYGRGNLLLTDENYKVLTAQSKMAGQHLGGNYFSMHGDDRVTLVDIERLCTLDHFKQIIARASKQKGQNACFRAALAKDFFLGGSASAIVLRAVNCKTTIKAKVVQEDEELMMKLWKVCEGVLKCLIEAAKSSFTSLLSRGYIYFYRDDELTIIDTGEGDLDDTITTAIRVAEYHMFDIRSIYQEGTLYRADDIKEYESYNRTLDEYNSFLVTARAYQSRAQLIQKAKLTLAHAHDTTEDRMASLLSSAAQKRLLADCILWKAAEIDYLTKQMEFVFKTWHVTWNDIITWLNCGSANIPFLEAISSIDTIKKIVSFNISIFASDIHDMSYEDCTPFLALSKAGVTANQEIPDLEADYGTEDDPEQQTCSPRKDGEAKPISEPTEAIIISVDVPFKGSAGTNAHTIANTLFEAAKEAEQKCERTLGHSSAYFNKVEKKATAEIDSAIKETDAKLIALQHQRPPLWFEKFHWFFSTDGYLVLSGRDAQSNELLVKKFMSPHDIFVHSEAHGAACTIVKAPRLTTADTIQQNKILRWIPPGQTMLEAGAFTVIHSKMWAQKIGAQSYWVYADQVSKTAPPGMYIGTGSFVIRGKRNFIPQQPLELGVALLWRYDATNVKNPDSDALLPWQLAYSDKNEAITCTIEEVGQVPDESNKLLVLNTQKQKSQITTAEQTIKDNNKDERKRLQKERQAKIRAQKQQAKIKRLISEGRLEEAESYKKRIAEQGDDDLQNSAEDAGDSYPLEFCCLCGTLGHNKSLCTTSSMGKDYKKLFDSRVSPLLATMWKSIATIPTFNHNSGDTAICTNDFPVEEDQSYPQEGAEKAGGEKNMTSLGVSAMLSTKRPVGDELPGLVVMLAPYSVVRHFFGVIRVVPGDITKGKAHRLVQKMLLDDKGLGLSRYEQLCIKQIPEHAVVLGIPGSMNVQSCRTKK</sequence>
<evidence type="ECO:0000313" key="3">
    <source>
        <dbReference type="EMBL" id="KWX11824.1"/>
    </source>
</evidence>
<feature type="region of interest" description="Disordered" evidence="1">
    <location>
        <begin position="492"/>
        <end position="515"/>
    </location>
</feature>
<dbReference type="OrthoDB" id="207084at2759"/>
<feature type="domain" description="NFACT RNA-binding" evidence="2">
    <location>
        <begin position="605"/>
        <end position="728"/>
    </location>
</feature>
<name>A0A132NP51_GIAIN</name>